<evidence type="ECO:0000313" key="2">
    <source>
        <dbReference type="Proteomes" id="UP000663981"/>
    </source>
</evidence>
<protein>
    <recommendedName>
        <fullName evidence="3">Group-specific protein</fullName>
    </recommendedName>
</protein>
<evidence type="ECO:0008006" key="3">
    <source>
        <dbReference type="Google" id="ProtNLM"/>
    </source>
</evidence>
<name>A0ABS3NB66_9BACI</name>
<comment type="caution">
    <text evidence="1">The sequence shown here is derived from an EMBL/GenBank/DDBJ whole genome shotgun (WGS) entry which is preliminary data.</text>
</comment>
<evidence type="ECO:0000313" key="1">
    <source>
        <dbReference type="EMBL" id="MBO1515198.1"/>
    </source>
</evidence>
<dbReference type="Proteomes" id="UP000663981">
    <property type="component" value="Unassembled WGS sequence"/>
</dbReference>
<dbReference type="EMBL" id="JAGDEL010000032">
    <property type="protein sequence ID" value="MBO1515198.1"/>
    <property type="molecule type" value="Genomic_DNA"/>
</dbReference>
<organism evidence="1 2">
    <name type="scientific">Metabacillus bambusae</name>
    <dbReference type="NCBI Taxonomy" id="2795218"/>
    <lineage>
        <taxon>Bacteria</taxon>
        <taxon>Bacillati</taxon>
        <taxon>Bacillota</taxon>
        <taxon>Bacilli</taxon>
        <taxon>Bacillales</taxon>
        <taxon>Bacillaceae</taxon>
        <taxon>Metabacillus</taxon>
    </lineage>
</organism>
<proteinExistence type="predicted"/>
<reference evidence="1 2" key="1">
    <citation type="submission" date="2021-03" db="EMBL/GenBank/DDBJ databases">
        <title>Whole genome sequence of Metabacillus bambusae BG109.</title>
        <authorList>
            <person name="Jeong J.W."/>
        </authorList>
    </citation>
    <scope>NUCLEOTIDE SEQUENCE [LARGE SCALE GENOMIC DNA]</scope>
    <source>
        <strain evidence="1 2">BG109</strain>
    </source>
</reference>
<dbReference type="RefSeq" id="WP_207982082.1">
    <property type="nucleotide sequence ID" value="NZ_JAGDEL010000032.1"/>
</dbReference>
<sequence>MNTKEVRLRRIQQLAHEIMDKMNIKEEQKQHESLRLVIDNLSRAIGDLADPFGDYSIDYIEEKLGNAHYLLFKNKKKVQFISNR</sequence>
<keyword evidence="2" id="KW-1185">Reference proteome</keyword>
<gene>
    <name evidence="1" type="ORF">I7822_26625</name>
</gene>
<accession>A0ABS3NB66</accession>